<gene>
    <name evidence="3" type="ORF">H4R20_000500</name>
</gene>
<proteinExistence type="predicted"/>
<evidence type="ECO:0000313" key="4">
    <source>
        <dbReference type="Proteomes" id="UP001140094"/>
    </source>
</evidence>
<feature type="region of interest" description="Disordered" evidence="1">
    <location>
        <begin position="416"/>
        <end position="439"/>
    </location>
</feature>
<feature type="compositionally biased region" description="Basic and acidic residues" evidence="1">
    <location>
        <begin position="82"/>
        <end position="93"/>
    </location>
</feature>
<feature type="compositionally biased region" description="Polar residues" evidence="1">
    <location>
        <begin position="94"/>
        <end position="103"/>
    </location>
</feature>
<accession>A0A9W8LVD6</accession>
<feature type="compositionally biased region" description="Basic and acidic residues" evidence="1">
    <location>
        <begin position="223"/>
        <end position="233"/>
    </location>
</feature>
<feature type="region of interest" description="Disordered" evidence="1">
    <location>
        <begin position="77"/>
        <end position="103"/>
    </location>
</feature>
<keyword evidence="4" id="KW-1185">Reference proteome</keyword>
<reference evidence="3" key="1">
    <citation type="submission" date="2022-07" db="EMBL/GenBank/DDBJ databases">
        <title>Phylogenomic reconstructions and comparative analyses of Kickxellomycotina fungi.</title>
        <authorList>
            <person name="Reynolds N.K."/>
            <person name="Stajich J.E."/>
            <person name="Barry K."/>
            <person name="Grigoriev I.V."/>
            <person name="Crous P."/>
            <person name="Smith M.E."/>
        </authorList>
    </citation>
    <scope>NUCLEOTIDE SEQUENCE</scope>
    <source>
        <strain evidence="3">NRRL 1565</strain>
    </source>
</reference>
<feature type="region of interest" description="Disordered" evidence="1">
    <location>
        <begin position="204"/>
        <end position="241"/>
    </location>
</feature>
<evidence type="ECO:0000313" key="3">
    <source>
        <dbReference type="EMBL" id="KAJ2808951.1"/>
    </source>
</evidence>
<feature type="transmembrane region" description="Helical" evidence="2">
    <location>
        <begin position="280"/>
        <end position="307"/>
    </location>
</feature>
<feature type="region of interest" description="Disordered" evidence="1">
    <location>
        <begin position="27"/>
        <end position="49"/>
    </location>
</feature>
<dbReference type="EMBL" id="JANBUO010000016">
    <property type="protein sequence ID" value="KAJ2808951.1"/>
    <property type="molecule type" value="Genomic_DNA"/>
</dbReference>
<keyword evidence="2" id="KW-1133">Transmembrane helix</keyword>
<dbReference type="Proteomes" id="UP001140094">
    <property type="component" value="Unassembled WGS sequence"/>
</dbReference>
<name>A0A9W8LVD6_9FUNG</name>
<protein>
    <submittedName>
        <fullName evidence="3">Uncharacterized protein</fullName>
    </submittedName>
</protein>
<feature type="compositionally biased region" description="Polar residues" evidence="1">
    <location>
        <begin position="40"/>
        <end position="49"/>
    </location>
</feature>
<evidence type="ECO:0000256" key="1">
    <source>
        <dbReference type="SAM" id="MobiDB-lite"/>
    </source>
</evidence>
<evidence type="ECO:0000256" key="2">
    <source>
        <dbReference type="SAM" id="Phobius"/>
    </source>
</evidence>
<dbReference type="AlphaFoldDB" id="A0A9W8LVD6"/>
<keyword evidence="2" id="KW-0812">Transmembrane</keyword>
<organism evidence="3 4">
    <name type="scientific">Coemansia guatemalensis</name>
    <dbReference type="NCBI Taxonomy" id="2761395"/>
    <lineage>
        <taxon>Eukaryota</taxon>
        <taxon>Fungi</taxon>
        <taxon>Fungi incertae sedis</taxon>
        <taxon>Zoopagomycota</taxon>
        <taxon>Kickxellomycotina</taxon>
        <taxon>Kickxellomycetes</taxon>
        <taxon>Kickxellales</taxon>
        <taxon>Kickxellaceae</taxon>
        <taxon>Coemansia</taxon>
    </lineage>
</organism>
<keyword evidence="2" id="KW-0472">Membrane</keyword>
<feature type="compositionally biased region" description="Acidic residues" evidence="1">
    <location>
        <begin position="211"/>
        <end position="222"/>
    </location>
</feature>
<sequence>MDNSEDEKDRRRLVCLDTESSICLSFDKSTYDNSMPVAPDNSSGHLASTNLHKKTQDHYPLPVSDDNQFVPRVREVNGSNDSQHRQQRREDAHSLSSNDQSMTTADMIFADENDSMGARRRHGNADLDLELQAAVDLMLQGTPSPVIRPHRPFYFGRRQIAFASESPETLADSAADLKPSIPQRALQQGRLLYAKVAGGIARRRTARTADESAEPQAEESDGSETKQQTEDGRGSTAEKLQGKCAECMPREPQADMAPSRTARVLAPLVRYMQRRPMATLGIVLGALVALLVVIVIILVVGVLPFLIRTTLQDVSFSVTSFHAIAPPPVSRALLLKKLSTGLPSAGSHAQRLDEESEASLLSAFHADSQDHALRKRDTALLAPRSSVPIQNSVAKSVAAPKDVARIIATSNGHLRAADTSPHATNAIRSQPPPTAVGSSGNRIAGHAENVVTVTHTSMSIVHLVPNRATPAQDAAVTKPTNIDKAHDAEVLPLTYTMQVAGNLTSGGPIGIDIEFTEPLRMYWRDTEVGTIEQPEPIHVPGRGTAQWNWPPFEVSIPHAPLIAPTAHGNKKLVIPHESLGKNPRPEPPMMITFGPDRVAGAAGNAVAQRRVLGGNVALGRAAAEEGGGAGAPDGLSDWFAAIQDHRSFTMQWKSRVRVSAMGMHTSNVKFEKTVHIVCGITKDCVISA</sequence>
<comment type="caution">
    <text evidence="3">The sequence shown here is derived from an EMBL/GenBank/DDBJ whole genome shotgun (WGS) entry which is preliminary data.</text>
</comment>
<dbReference type="OrthoDB" id="10039566at2759"/>